<keyword evidence="5 7" id="KW-1133">Transmembrane helix</keyword>
<dbReference type="GO" id="GO:0005789">
    <property type="term" value="C:endoplasmic reticulum membrane"/>
    <property type="evidence" value="ECO:0007669"/>
    <property type="project" value="UniProtKB-SubCell"/>
</dbReference>
<dbReference type="AlphaFoldDB" id="A0A6P4ZHM2"/>
<comment type="subcellular location">
    <subcellularLocation>
        <location evidence="1">Endoplasmic reticulum membrane</location>
        <topology evidence="1">Multi-pass membrane protein</topology>
    </subcellularLocation>
</comment>
<keyword evidence="3 7" id="KW-0812">Transmembrane</keyword>
<dbReference type="Proteomes" id="UP000515135">
    <property type="component" value="Unplaced"/>
</dbReference>
<reference evidence="9" key="1">
    <citation type="submission" date="2025-08" db="UniProtKB">
        <authorList>
            <consortium name="RefSeq"/>
        </authorList>
    </citation>
    <scope>IDENTIFICATION</scope>
    <source>
        <tissue evidence="9">Gonad</tissue>
    </source>
</reference>
<evidence type="ECO:0000256" key="7">
    <source>
        <dbReference type="SAM" id="Phobius"/>
    </source>
</evidence>
<evidence type="ECO:0000256" key="1">
    <source>
        <dbReference type="ARBA" id="ARBA00004477"/>
    </source>
</evidence>
<name>A0A6P4ZHM2_BRABE</name>
<protein>
    <submittedName>
        <fullName evidence="9">Uncharacterized protein C20orf24 homolog</fullName>
    </submittedName>
</protein>
<evidence type="ECO:0000256" key="6">
    <source>
        <dbReference type="ARBA" id="ARBA00023136"/>
    </source>
</evidence>
<keyword evidence="8" id="KW-1185">Reference proteome</keyword>
<sequence>MTTRRRKKDGDDTANGALPSVWTRAFKASSEWPDKDEFLDVIYWYRQVIALVAGCIWGLIPLKGFIGLALFVALNAGIMYLYFSSFQEVDEEEYGGAWEITKEGFMSSFALFLVTWILFYSAMHFP</sequence>
<dbReference type="GeneID" id="109473626"/>
<evidence type="ECO:0000256" key="2">
    <source>
        <dbReference type="ARBA" id="ARBA00009436"/>
    </source>
</evidence>
<organism evidence="8 9">
    <name type="scientific">Branchiostoma belcheri</name>
    <name type="common">Amphioxus</name>
    <dbReference type="NCBI Taxonomy" id="7741"/>
    <lineage>
        <taxon>Eukaryota</taxon>
        <taxon>Metazoa</taxon>
        <taxon>Chordata</taxon>
        <taxon>Cephalochordata</taxon>
        <taxon>Leptocardii</taxon>
        <taxon>Amphioxiformes</taxon>
        <taxon>Branchiostomatidae</taxon>
        <taxon>Branchiostoma</taxon>
    </lineage>
</organism>
<evidence type="ECO:0000256" key="5">
    <source>
        <dbReference type="ARBA" id="ARBA00022989"/>
    </source>
</evidence>
<keyword evidence="4" id="KW-0256">Endoplasmic reticulum</keyword>
<gene>
    <name evidence="9" type="primary">LOC109473626</name>
</gene>
<dbReference type="RefSeq" id="XP_019629116.1">
    <property type="nucleotide sequence ID" value="XM_019773557.1"/>
</dbReference>
<evidence type="ECO:0000256" key="4">
    <source>
        <dbReference type="ARBA" id="ARBA00022824"/>
    </source>
</evidence>
<feature type="transmembrane region" description="Helical" evidence="7">
    <location>
        <begin position="104"/>
        <end position="123"/>
    </location>
</feature>
<dbReference type="OrthoDB" id="286395at2759"/>
<evidence type="ECO:0000313" key="9">
    <source>
        <dbReference type="RefSeq" id="XP_019629116.1"/>
    </source>
</evidence>
<feature type="transmembrane region" description="Helical" evidence="7">
    <location>
        <begin position="43"/>
        <end position="60"/>
    </location>
</feature>
<dbReference type="GO" id="GO:0097250">
    <property type="term" value="P:mitochondrial respirasome assembly"/>
    <property type="evidence" value="ECO:0007669"/>
    <property type="project" value="InterPro"/>
</dbReference>
<comment type="similarity">
    <text evidence="2">Belongs to the EMC6 family.</text>
</comment>
<dbReference type="GO" id="GO:0005739">
    <property type="term" value="C:mitochondrion"/>
    <property type="evidence" value="ECO:0007669"/>
    <property type="project" value="GOC"/>
</dbReference>
<proteinExistence type="inferred from homology"/>
<dbReference type="PANTHER" id="PTHR12906">
    <property type="entry name" value="PROTEIN C20ORF24 RAB5-INTERACTING PROTEIN"/>
    <property type="match status" value="1"/>
</dbReference>
<evidence type="ECO:0000256" key="3">
    <source>
        <dbReference type="ARBA" id="ARBA00022692"/>
    </source>
</evidence>
<dbReference type="InterPro" id="IPR029008">
    <property type="entry name" value="EMC6-like"/>
</dbReference>
<dbReference type="Pfam" id="PF07019">
    <property type="entry name" value="EMC6"/>
    <property type="match status" value="1"/>
</dbReference>
<dbReference type="PANTHER" id="PTHR12906:SF0">
    <property type="entry name" value="GEL COMPLEX SUBUNIT OPTI"/>
    <property type="match status" value="1"/>
</dbReference>
<evidence type="ECO:0000313" key="8">
    <source>
        <dbReference type="Proteomes" id="UP000515135"/>
    </source>
</evidence>
<dbReference type="KEGG" id="bbel:109473626"/>
<feature type="transmembrane region" description="Helical" evidence="7">
    <location>
        <begin position="66"/>
        <end position="83"/>
    </location>
</feature>
<keyword evidence="6 7" id="KW-0472">Membrane</keyword>
<accession>A0A6P4ZHM2</accession>
<dbReference type="InterPro" id="IPR010742">
    <property type="entry name" value="RCAF1"/>
</dbReference>